<protein>
    <submittedName>
        <fullName evidence="2">Uncharacterized protein</fullName>
    </submittedName>
</protein>
<proteinExistence type="predicted"/>
<accession>A0ABP7WPS1</accession>
<dbReference type="RefSeq" id="WP_344934532.1">
    <property type="nucleotide sequence ID" value="NZ_BAABDM010000002.1"/>
</dbReference>
<keyword evidence="3" id="KW-1185">Reference proteome</keyword>
<reference evidence="3" key="1">
    <citation type="journal article" date="2019" name="Int. J. Syst. Evol. Microbiol.">
        <title>The Global Catalogue of Microorganisms (GCM) 10K type strain sequencing project: providing services to taxonomists for standard genome sequencing and annotation.</title>
        <authorList>
            <consortium name="The Broad Institute Genomics Platform"/>
            <consortium name="The Broad Institute Genome Sequencing Center for Infectious Disease"/>
            <person name="Wu L."/>
            <person name="Ma J."/>
        </authorList>
    </citation>
    <scope>NUCLEOTIDE SEQUENCE [LARGE SCALE GENOMIC DNA]</scope>
    <source>
        <strain evidence="3">JCM 17304</strain>
    </source>
</reference>
<dbReference type="EMBL" id="BAABDM010000002">
    <property type="protein sequence ID" value="GAA4093464.1"/>
    <property type="molecule type" value="Genomic_DNA"/>
</dbReference>
<gene>
    <name evidence="2" type="ORF">GCM10022414_16560</name>
</gene>
<dbReference type="Proteomes" id="UP001500392">
    <property type="component" value="Unassembled WGS sequence"/>
</dbReference>
<feature type="chain" id="PRO_5047280663" evidence="1">
    <location>
        <begin position="19"/>
        <end position="215"/>
    </location>
</feature>
<sequence>MRSIILSLVLATSASVCSADIIARYAMGSETVVLSYRDDEHIRVDRGSQGYSIINGDQATAIISQGSAQVVMNVDDMAEVIASAQQGQTIDIPDTHAVSLKPTKEFSDIAGFKGRLYIAGDGANTYRTVLTDSPVVIQASDALRQFFRRFASAMKNDRGNKLLALENSFKDQPDRGVLYVQGGFKLISIGQAERPNSHYIPPPIGIQFSMPAASR</sequence>
<feature type="signal peptide" evidence="1">
    <location>
        <begin position="1"/>
        <end position="18"/>
    </location>
</feature>
<evidence type="ECO:0000313" key="3">
    <source>
        <dbReference type="Proteomes" id="UP001500392"/>
    </source>
</evidence>
<evidence type="ECO:0000256" key="1">
    <source>
        <dbReference type="SAM" id="SignalP"/>
    </source>
</evidence>
<keyword evidence="1" id="KW-0732">Signal</keyword>
<comment type="caution">
    <text evidence="2">The sequence shown here is derived from an EMBL/GenBank/DDBJ whole genome shotgun (WGS) entry which is preliminary data.</text>
</comment>
<evidence type="ECO:0000313" key="2">
    <source>
        <dbReference type="EMBL" id="GAA4093464.1"/>
    </source>
</evidence>
<organism evidence="2 3">
    <name type="scientific">Zhongshania borealis</name>
    <dbReference type="NCBI Taxonomy" id="889488"/>
    <lineage>
        <taxon>Bacteria</taxon>
        <taxon>Pseudomonadati</taxon>
        <taxon>Pseudomonadota</taxon>
        <taxon>Gammaproteobacteria</taxon>
        <taxon>Cellvibrionales</taxon>
        <taxon>Spongiibacteraceae</taxon>
        <taxon>Zhongshania</taxon>
    </lineage>
</organism>
<name>A0ABP7WPS1_9GAMM</name>